<dbReference type="NCBIfam" id="NF002904">
    <property type="entry name" value="PRK03512.1"/>
    <property type="match status" value="1"/>
</dbReference>
<feature type="domain" description="Pyridoxamine kinase/Phosphomethylpyrimidine kinase" evidence="15">
    <location>
        <begin position="11"/>
        <end position="249"/>
    </location>
</feature>
<dbReference type="GO" id="GO:0009229">
    <property type="term" value="P:thiamine diphosphate biosynthetic process"/>
    <property type="evidence" value="ECO:0007669"/>
    <property type="project" value="UniProtKB-UniRule"/>
</dbReference>
<evidence type="ECO:0000256" key="2">
    <source>
        <dbReference type="ARBA" id="ARBA00022679"/>
    </source>
</evidence>
<evidence type="ECO:0000256" key="5">
    <source>
        <dbReference type="ARBA" id="ARBA00022777"/>
    </source>
</evidence>
<feature type="binding site" evidence="13">
    <location>
        <position position="408"/>
    </location>
    <ligand>
        <name>4-amino-2-methyl-5-(diphosphooxymethyl)pyrimidine</name>
        <dbReference type="ChEBI" id="CHEBI:57841"/>
    </ligand>
</feature>
<keyword evidence="4" id="KW-0547">Nucleotide-binding</keyword>
<accession>A0A1Y6BMR2</accession>
<dbReference type="HAMAP" id="MF_00097">
    <property type="entry name" value="TMP_synthase"/>
    <property type="match status" value="1"/>
</dbReference>
<dbReference type="GO" id="GO:0008902">
    <property type="term" value="F:hydroxymethylpyrimidine kinase activity"/>
    <property type="evidence" value="ECO:0007669"/>
    <property type="project" value="TreeGrafter"/>
</dbReference>
<dbReference type="FunFam" id="3.20.20.70:FF:000064">
    <property type="entry name" value="Thiamine-phosphate synthase"/>
    <property type="match status" value="1"/>
</dbReference>
<dbReference type="Proteomes" id="UP000192907">
    <property type="component" value="Unassembled WGS sequence"/>
</dbReference>
<evidence type="ECO:0000256" key="7">
    <source>
        <dbReference type="ARBA" id="ARBA00022842"/>
    </source>
</evidence>
<evidence type="ECO:0000256" key="4">
    <source>
        <dbReference type="ARBA" id="ARBA00022741"/>
    </source>
</evidence>
<dbReference type="SUPFAM" id="SSF51391">
    <property type="entry name" value="Thiamin phosphate synthase"/>
    <property type="match status" value="1"/>
</dbReference>
<dbReference type="Pfam" id="PF08543">
    <property type="entry name" value="Phos_pyr_kin"/>
    <property type="match status" value="1"/>
</dbReference>
<feature type="binding site" evidence="13">
    <location>
        <position position="379"/>
    </location>
    <ligand>
        <name>4-amino-2-methyl-5-(diphosphooxymethyl)pyrimidine</name>
        <dbReference type="ChEBI" id="CHEBI:57841"/>
    </ligand>
</feature>
<feature type="binding site" evidence="13">
    <location>
        <position position="341"/>
    </location>
    <ligand>
        <name>Mg(2+)</name>
        <dbReference type="ChEBI" id="CHEBI:18420"/>
    </ligand>
</feature>
<dbReference type="OrthoDB" id="9789949at2"/>
<comment type="caution">
    <text evidence="13">Lacks conserved residue(s) required for the propagation of feature annotation.</text>
</comment>
<keyword evidence="5" id="KW-0418">Kinase</keyword>
<dbReference type="GO" id="GO:0000287">
    <property type="term" value="F:magnesium ion binding"/>
    <property type="evidence" value="ECO:0007669"/>
    <property type="project" value="UniProtKB-UniRule"/>
</dbReference>
<evidence type="ECO:0000256" key="11">
    <source>
        <dbReference type="ARBA" id="ARBA00047851"/>
    </source>
</evidence>
<dbReference type="CDD" id="cd01169">
    <property type="entry name" value="HMPP_kinase"/>
    <property type="match status" value="1"/>
</dbReference>
<keyword evidence="7 13" id="KW-0460">Magnesium</keyword>
<dbReference type="Pfam" id="PF02581">
    <property type="entry name" value="TMP-TENI"/>
    <property type="match status" value="1"/>
</dbReference>
<evidence type="ECO:0000256" key="10">
    <source>
        <dbReference type="ARBA" id="ARBA00047334"/>
    </source>
</evidence>
<dbReference type="CDD" id="cd00564">
    <property type="entry name" value="TMP_TenI"/>
    <property type="match status" value="1"/>
</dbReference>
<reference evidence="17" key="1">
    <citation type="submission" date="2017-04" db="EMBL/GenBank/DDBJ databases">
        <authorList>
            <person name="Varghese N."/>
            <person name="Submissions S."/>
        </authorList>
    </citation>
    <scope>NUCLEOTIDE SEQUENCE [LARGE SCALE GENOMIC DNA]</scope>
    <source>
        <strain evidence="17">RKEM611</strain>
    </source>
</reference>
<feature type="binding site" evidence="13">
    <location>
        <begin position="456"/>
        <end position="457"/>
    </location>
    <ligand>
        <name>2-[(2R,5Z)-2-carboxy-4-methylthiazol-5(2H)-ylidene]ethyl phosphate</name>
        <dbReference type="ChEBI" id="CHEBI:62899"/>
    </ligand>
</feature>
<protein>
    <recommendedName>
        <fullName evidence="13">Thiamine-phosphate synthase</fullName>
        <shortName evidence="13">TP synthase</shortName>
        <shortName evidence="13">TPS</shortName>
        <ecNumber evidence="13">2.5.1.3</ecNumber>
    </recommendedName>
    <alternativeName>
        <fullName evidence="13">Thiamine-phosphate pyrophosphorylase</fullName>
        <shortName evidence="13">TMP pyrophosphorylase</shortName>
        <shortName evidence="13">TMP-PPase</shortName>
    </alternativeName>
</protein>
<dbReference type="PANTHER" id="PTHR20858:SF17">
    <property type="entry name" value="HYDROXYMETHYLPYRIMIDINE_PHOSPHOMETHYLPYRIMIDINE KINASE THI20-RELATED"/>
    <property type="match status" value="1"/>
</dbReference>
<keyword evidence="6" id="KW-0067">ATP-binding</keyword>
<feature type="binding site" evidence="13">
    <location>
        <position position="360"/>
    </location>
    <ligand>
        <name>Mg(2+)</name>
        <dbReference type="ChEBI" id="CHEBI:18420"/>
    </ligand>
</feature>
<dbReference type="InterPro" id="IPR013749">
    <property type="entry name" value="PM/HMP-P_kinase-1"/>
</dbReference>
<dbReference type="InterPro" id="IPR022998">
    <property type="entry name" value="ThiamineP_synth_TenI"/>
</dbReference>
<evidence type="ECO:0000256" key="8">
    <source>
        <dbReference type="ARBA" id="ARBA00022977"/>
    </source>
</evidence>
<dbReference type="InterPro" id="IPR029056">
    <property type="entry name" value="Ribokinase-like"/>
</dbReference>
<feature type="binding site" evidence="13">
    <location>
        <position position="436"/>
    </location>
    <ligand>
        <name>2-[(2R,5Z)-2-carboxy-4-methylthiazol-5(2H)-ylidene]ethyl phosphate</name>
        <dbReference type="ChEBI" id="CHEBI:62899"/>
    </ligand>
</feature>
<dbReference type="Gene3D" id="3.40.1190.20">
    <property type="match status" value="1"/>
</dbReference>
<dbReference type="SUPFAM" id="SSF53613">
    <property type="entry name" value="Ribokinase-like"/>
    <property type="match status" value="1"/>
</dbReference>
<organism evidence="16 17">
    <name type="scientific">Pseudobacteriovorax antillogorgiicola</name>
    <dbReference type="NCBI Taxonomy" id="1513793"/>
    <lineage>
        <taxon>Bacteria</taxon>
        <taxon>Pseudomonadati</taxon>
        <taxon>Bdellovibrionota</taxon>
        <taxon>Oligoflexia</taxon>
        <taxon>Oligoflexales</taxon>
        <taxon>Pseudobacteriovoracaceae</taxon>
        <taxon>Pseudobacteriovorax</taxon>
    </lineage>
</organism>
<dbReference type="GO" id="GO:0008972">
    <property type="term" value="F:phosphomethylpyrimidine kinase activity"/>
    <property type="evidence" value="ECO:0007669"/>
    <property type="project" value="InterPro"/>
</dbReference>
<dbReference type="GO" id="GO:0005524">
    <property type="term" value="F:ATP binding"/>
    <property type="evidence" value="ECO:0007669"/>
    <property type="project" value="UniProtKB-KW"/>
</dbReference>
<dbReference type="GO" id="GO:0005829">
    <property type="term" value="C:cytosol"/>
    <property type="evidence" value="ECO:0007669"/>
    <property type="project" value="TreeGrafter"/>
</dbReference>
<dbReference type="GO" id="GO:0009228">
    <property type="term" value="P:thiamine biosynthetic process"/>
    <property type="evidence" value="ECO:0007669"/>
    <property type="project" value="UniProtKB-KW"/>
</dbReference>
<keyword evidence="9" id="KW-0511">Multifunctional enzyme</keyword>
<keyword evidence="2 13" id="KW-0808">Transferase</keyword>
<dbReference type="InterPro" id="IPR004399">
    <property type="entry name" value="HMP/HMP-P_kinase_dom"/>
</dbReference>
<evidence type="ECO:0000259" key="14">
    <source>
        <dbReference type="Pfam" id="PF02581"/>
    </source>
</evidence>
<comment type="catalytic activity">
    <reaction evidence="10 13">
        <text>4-methyl-5-(2-phosphooxyethyl)-thiazole + 4-amino-2-methyl-5-(diphosphooxymethyl)pyrimidine + H(+) = thiamine phosphate + diphosphate</text>
        <dbReference type="Rhea" id="RHEA:22328"/>
        <dbReference type="ChEBI" id="CHEBI:15378"/>
        <dbReference type="ChEBI" id="CHEBI:33019"/>
        <dbReference type="ChEBI" id="CHEBI:37575"/>
        <dbReference type="ChEBI" id="CHEBI:57841"/>
        <dbReference type="ChEBI" id="CHEBI:58296"/>
        <dbReference type="EC" id="2.5.1.3"/>
    </reaction>
</comment>
<evidence type="ECO:0000259" key="15">
    <source>
        <dbReference type="Pfam" id="PF08543"/>
    </source>
</evidence>
<evidence type="ECO:0000313" key="17">
    <source>
        <dbReference type="Proteomes" id="UP000192907"/>
    </source>
</evidence>
<gene>
    <name evidence="13" type="primary">thiE</name>
    <name evidence="16" type="ORF">SAMN06296036_10718</name>
</gene>
<dbReference type="GO" id="GO:0004789">
    <property type="term" value="F:thiamine-phosphate diphosphorylase activity"/>
    <property type="evidence" value="ECO:0007669"/>
    <property type="project" value="UniProtKB-UniRule"/>
</dbReference>
<comment type="catalytic activity">
    <reaction evidence="12 13">
        <text>2-[(2R,5Z)-2-carboxy-4-methylthiazol-5(2H)-ylidene]ethyl phosphate + 4-amino-2-methyl-5-(diphosphooxymethyl)pyrimidine + 2 H(+) = thiamine phosphate + CO2 + diphosphate</text>
        <dbReference type="Rhea" id="RHEA:47844"/>
        <dbReference type="ChEBI" id="CHEBI:15378"/>
        <dbReference type="ChEBI" id="CHEBI:16526"/>
        <dbReference type="ChEBI" id="CHEBI:33019"/>
        <dbReference type="ChEBI" id="CHEBI:37575"/>
        <dbReference type="ChEBI" id="CHEBI:57841"/>
        <dbReference type="ChEBI" id="CHEBI:62899"/>
        <dbReference type="EC" id="2.5.1.3"/>
    </reaction>
</comment>
<feature type="binding site" evidence="13">
    <location>
        <position position="340"/>
    </location>
    <ligand>
        <name>4-amino-2-methyl-5-(diphosphooxymethyl)pyrimidine</name>
        <dbReference type="ChEBI" id="CHEBI:57841"/>
    </ligand>
</feature>
<evidence type="ECO:0000256" key="1">
    <source>
        <dbReference type="ARBA" id="ARBA00005165"/>
    </source>
</evidence>
<dbReference type="STRING" id="1513793.SAMN06296036_10718"/>
<dbReference type="InterPro" id="IPR034291">
    <property type="entry name" value="TMP_synthase"/>
</dbReference>
<evidence type="ECO:0000256" key="12">
    <source>
        <dbReference type="ARBA" id="ARBA00047883"/>
    </source>
</evidence>
<comment type="function">
    <text evidence="13">Condenses 4-methyl-5-(beta-hydroxyethyl)thiazole monophosphate (THZ-P) and 2-methyl-4-amino-5-hydroxymethyl pyrimidine pyrophosphate (HMP-PP) to form thiamine monophosphate (TMP).</text>
</comment>
<evidence type="ECO:0000313" key="16">
    <source>
        <dbReference type="EMBL" id="SMF20258.1"/>
    </source>
</evidence>
<dbReference type="EMBL" id="FWZT01000007">
    <property type="protein sequence ID" value="SMF20258.1"/>
    <property type="molecule type" value="Genomic_DNA"/>
</dbReference>
<name>A0A1Y6BMR2_9BACT</name>
<dbReference type="UniPathway" id="UPA00060">
    <property type="reaction ID" value="UER00138"/>
</dbReference>
<dbReference type="InterPro" id="IPR013785">
    <property type="entry name" value="Aldolase_TIM"/>
</dbReference>
<proteinExistence type="inferred from homology"/>
<keyword evidence="8 13" id="KW-0784">Thiamine biosynthesis</keyword>
<comment type="similarity">
    <text evidence="13">Belongs to the thiamine-phosphate synthase family.</text>
</comment>
<evidence type="ECO:0000256" key="9">
    <source>
        <dbReference type="ARBA" id="ARBA00023268"/>
    </source>
</evidence>
<dbReference type="AlphaFoldDB" id="A0A1Y6BMR2"/>
<evidence type="ECO:0000256" key="6">
    <source>
        <dbReference type="ARBA" id="ARBA00022840"/>
    </source>
</evidence>
<sequence>MTCIWSIAGSDPLACSGIQADQRAAQAQGVHCCTILTAQTSQNHEDCHTITAVPAADILEQSKAVQLNSPADAIKIGMLAAGHSVTAVAEITRSMKVPVVYDPVLKTSSGGLALGDNSIAIIREQLLPTVTVLTPNIPEAEALVGFPITSTDDFRRAAQELRSLGAHAVLIKGGHGPDDEDATDYFHDGERAMWLTSPRSEGEYRGTGCYLSTAIACGLAQGLDPREAVVQGRIHLMEAMDSSYPLGAARILIETKEPRQMPLITYESTMSNGAPFLGTGLSPLGFYPVVPSVDWLNRLLPLGVTTIQLRIKNLSPEETEDQVKQAVSLARKYRCRLFINDYWQLAIRHNAYGVHLGQEDLEDADVAAIQKAGLRLGISTHSLEELGRALVYQPSYIALGPIFPTTCKSMSFGPQGMAKVATWKRLSPCPIVAIGGLKPEHVTELKSLGADGLALISDVTEAENPEERACEWLRLVEP</sequence>
<evidence type="ECO:0000256" key="3">
    <source>
        <dbReference type="ARBA" id="ARBA00022723"/>
    </source>
</evidence>
<comment type="cofactor">
    <cofactor evidence="13">
        <name>Mg(2+)</name>
        <dbReference type="ChEBI" id="CHEBI:18420"/>
    </cofactor>
    <text evidence="13">Binds 1 Mg(2+) ion per subunit.</text>
</comment>
<dbReference type="PANTHER" id="PTHR20858">
    <property type="entry name" value="PHOSPHOMETHYLPYRIMIDINE KINASE"/>
    <property type="match status" value="1"/>
</dbReference>
<keyword evidence="17" id="KW-1185">Reference proteome</keyword>
<evidence type="ECO:0000256" key="13">
    <source>
        <dbReference type="HAMAP-Rule" id="MF_00097"/>
    </source>
</evidence>
<comment type="pathway">
    <text evidence="1 13">Cofactor biosynthesis; thiamine diphosphate biosynthesis; thiamine phosphate from 4-amino-2-methyl-5-diphosphomethylpyrimidine and 4-methyl-5-(2-phosphoethyl)-thiazole: step 1/1.</text>
</comment>
<dbReference type="Gene3D" id="3.20.20.70">
    <property type="entry name" value="Aldolase class I"/>
    <property type="match status" value="1"/>
</dbReference>
<feature type="binding site" evidence="13">
    <location>
        <begin position="308"/>
        <end position="312"/>
    </location>
    <ligand>
        <name>4-amino-2-methyl-5-(diphosphooxymethyl)pyrimidine</name>
        <dbReference type="ChEBI" id="CHEBI:57841"/>
    </ligand>
</feature>
<dbReference type="InterPro" id="IPR036206">
    <property type="entry name" value="ThiamineP_synth_sf"/>
</dbReference>
<dbReference type="RefSeq" id="WP_132318625.1">
    <property type="nucleotide sequence ID" value="NZ_FWZT01000007.1"/>
</dbReference>
<keyword evidence="3 13" id="KW-0479">Metal-binding</keyword>
<dbReference type="NCBIfam" id="TIGR00693">
    <property type="entry name" value="thiE"/>
    <property type="match status" value="1"/>
</dbReference>
<dbReference type="EC" id="2.5.1.3" evidence="13"/>
<feature type="domain" description="Thiamine phosphate synthase/TenI" evidence="14">
    <location>
        <begin position="292"/>
        <end position="459"/>
    </location>
</feature>
<comment type="catalytic activity">
    <reaction evidence="11 13">
        <text>2-(2-carboxy-4-methylthiazol-5-yl)ethyl phosphate + 4-amino-2-methyl-5-(diphosphooxymethyl)pyrimidine + 2 H(+) = thiamine phosphate + CO2 + diphosphate</text>
        <dbReference type="Rhea" id="RHEA:47848"/>
        <dbReference type="ChEBI" id="CHEBI:15378"/>
        <dbReference type="ChEBI" id="CHEBI:16526"/>
        <dbReference type="ChEBI" id="CHEBI:33019"/>
        <dbReference type="ChEBI" id="CHEBI:37575"/>
        <dbReference type="ChEBI" id="CHEBI:57841"/>
        <dbReference type="ChEBI" id="CHEBI:62890"/>
        <dbReference type="EC" id="2.5.1.3"/>
    </reaction>
</comment>